<name>A0AAD6LBD9_9ROSI</name>
<keyword evidence="3" id="KW-1185">Reference proteome</keyword>
<gene>
    <name evidence="2" type="ORF">NC653_041974</name>
</gene>
<dbReference type="EMBL" id="JAQIZT010000019">
    <property type="protein sequence ID" value="KAJ6952997.1"/>
    <property type="molecule type" value="Genomic_DNA"/>
</dbReference>
<accession>A0AAD6LBD9</accession>
<reference evidence="2" key="1">
    <citation type="journal article" date="2023" name="Mol. Ecol. Resour.">
        <title>Chromosome-level genome assembly of a triploid poplar Populus alba 'Berolinensis'.</title>
        <authorList>
            <person name="Chen S."/>
            <person name="Yu Y."/>
            <person name="Wang X."/>
            <person name="Wang S."/>
            <person name="Zhang T."/>
            <person name="Zhou Y."/>
            <person name="He R."/>
            <person name="Meng N."/>
            <person name="Wang Y."/>
            <person name="Liu W."/>
            <person name="Liu Z."/>
            <person name="Liu J."/>
            <person name="Guo Q."/>
            <person name="Huang H."/>
            <person name="Sederoff R.R."/>
            <person name="Wang G."/>
            <person name="Qu G."/>
            <person name="Chen S."/>
        </authorList>
    </citation>
    <scope>NUCLEOTIDE SEQUENCE</scope>
    <source>
        <strain evidence="2">SC-2020</strain>
    </source>
</reference>
<feature type="region of interest" description="Disordered" evidence="1">
    <location>
        <begin position="1"/>
        <end position="30"/>
    </location>
</feature>
<protein>
    <submittedName>
        <fullName evidence="2">Uncharacterized protein</fullName>
    </submittedName>
</protein>
<organism evidence="2 3">
    <name type="scientific">Populus alba x Populus x berolinensis</name>
    <dbReference type="NCBI Taxonomy" id="444605"/>
    <lineage>
        <taxon>Eukaryota</taxon>
        <taxon>Viridiplantae</taxon>
        <taxon>Streptophyta</taxon>
        <taxon>Embryophyta</taxon>
        <taxon>Tracheophyta</taxon>
        <taxon>Spermatophyta</taxon>
        <taxon>Magnoliopsida</taxon>
        <taxon>eudicotyledons</taxon>
        <taxon>Gunneridae</taxon>
        <taxon>Pentapetalae</taxon>
        <taxon>rosids</taxon>
        <taxon>fabids</taxon>
        <taxon>Malpighiales</taxon>
        <taxon>Salicaceae</taxon>
        <taxon>Saliceae</taxon>
        <taxon>Populus</taxon>
    </lineage>
</organism>
<proteinExistence type="predicted"/>
<dbReference type="Proteomes" id="UP001164929">
    <property type="component" value="Chromosome 19"/>
</dbReference>
<evidence type="ECO:0000256" key="1">
    <source>
        <dbReference type="SAM" id="MobiDB-lite"/>
    </source>
</evidence>
<sequence length="108" mass="12043">MAKFSKAGKQVTPTSIQQPNNAMGHKREQSVCSADFRPLASRGRRLSVGGWEVVKRKQSTVRLKETLGPAAPNRVTCRDNAVQCSNKGRKWHAQWMLAVRVMTPITPE</sequence>
<evidence type="ECO:0000313" key="2">
    <source>
        <dbReference type="EMBL" id="KAJ6952997.1"/>
    </source>
</evidence>
<feature type="compositionally biased region" description="Polar residues" evidence="1">
    <location>
        <begin position="11"/>
        <end position="21"/>
    </location>
</feature>
<evidence type="ECO:0000313" key="3">
    <source>
        <dbReference type="Proteomes" id="UP001164929"/>
    </source>
</evidence>
<dbReference type="AlphaFoldDB" id="A0AAD6LBD9"/>
<comment type="caution">
    <text evidence="2">The sequence shown here is derived from an EMBL/GenBank/DDBJ whole genome shotgun (WGS) entry which is preliminary data.</text>
</comment>